<sequence length="349" mass="41333">MALFNPCTLRRLLSDTRTWPSARHFLPSGNHVRRTLDIHSRRAFSTIYTWNAKRPVDIRAKRDVIEHFLFLLRREVGRNHGFANRDDDYISVRRLLNHPHFRSLDFITLQRLVDLDPKRRIRLKFDPSKPQDYWWIHAKPWNDKHYIMRPATHRDSVISAVYETTLQDWNDHIGKWSSRNGIPRGHDEYIAISRGIPSSGYLETLQDQKVVYIFLDFEKCLRSGIHFLMPGATVQQSLRKTHMLLTRGNEMGYIPPNFFSSVEFVTLKKNVLWGEKEDDKAFVYRDWDYFEDKEDEYTYDEHGRRKTLLEDPWVRVDGFADYVGLSQDVTPPLNVELLEEARETLSVPA</sequence>
<dbReference type="Pfam" id="PF01885">
    <property type="entry name" value="PTS_2-RNA"/>
    <property type="match status" value="1"/>
</dbReference>
<dbReference type="InterPro" id="IPR002745">
    <property type="entry name" value="Ptrans_KptA/Tpt1"/>
</dbReference>
<evidence type="ECO:0000313" key="1">
    <source>
        <dbReference type="EMBL" id="KAJ3504062.1"/>
    </source>
</evidence>
<organism evidence="1 2">
    <name type="scientific">Agrocybe chaxingu</name>
    <dbReference type="NCBI Taxonomy" id="84603"/>
    <lineage>
        <taxon>Eukaryota</taxon>
        <taxon>Fungi</taxon>
        <taxon>Dikarya</taxon>
        <taxon>Basidiomycota</taxon>
        <taxon>Agaricomycotina</taxon>
        <taxon>Agaricomycetes</taxon>
        <taxon>Agaricomycetidae</taxon>
        <taxon>Agaricales</taxon>
        <taxon>Agaricineae</taxon>
        <taxon>Strophariaceae</taxon>
        <taxon>Agrocybe</taxon>
    </lineage>
</organism>
<evidence type="ECO:0000313" key="2">
    <source>
        <dbReference type="Proteomes" id="UP001148786"/>
    </source>
</evidence>
<accession>A0A9W8MUD7</accession>
<reference evidence="1" key="1">
    <citation type="submission" date="2022-07" db="EMBL/GenBank/DDBJ databases">
        <title>Genome Sequence of Agrocybe chaxingu.</title>
        <authorList>
            <person name="Buettner E."/>
        </authorList>
    </citation>
    <scope>NUCLEOTIDE SEQUENCE</scope>
    <source>
        <strain evidence="1">MP-N11</strain>
    </source>
</reference>
<gene>
    <name evidence="1" type="ORF">NLJ89_g8136</name>
</gene>
<dbReference type="EMBL" id="JANKHO010001058">
    <property type="protein sequence ID" value="KAJ3504062.1"/>
    <property type="molecule type" value="Genomic_DNA"/>
</dbReference>
<comment type="caution">
    <text evidence="1">The sequence shown here is derived from an EMBL/GenBank/DDBJ whole genome shotgun (WGS) entry which is preliminary data.</text>
</comment>
<name>A0A9W8MUD7_9AGAR</name>
<dbReference type="OrthoDB" id="419694at2759"/>
<dbReference type="Proteomes" id="UP001148786">
    <property type="component" value="Unassembled WGS sequence"/>
</dbReference>
<dbReference type="AlphaFoldDB" id="A0A9W8MUD7"/>
<keyword evidence="2" id="KW-1185">Reference proteome</keyword>
<dbReference type="SUPFAM" id="SSF56399">
    <property type="entry name" value="ADP-ribosylation"/>
    <property type="match status" value="1"/>
</dbReference>
<dbReference type="GO" id="GO:0016740">
    <property type="term" value="F:transferase activity"/>
    <property type="evidence" value="ECO:0007669"/>
    <property type="project" value="InterPro"/>
</dbReference>
<proteinExistence type="predicted"/>
<protein>
    <submittedName>
        <fullName evidence="1">Uncharacterized protein</fullName>
    </submittedName>
</protein>